<feature type="domain" description="HTH luxR-type" evidence="6">
    <location>
        <begin position="163"/>
        <end position="228"/>
    </location>
</feature>
<dbReference type="InterPro" id="IPR000792">
    <property type="entry name" value="Tscrpt_reg_LuxR_C"/>
</dbReference>
<keyword evidence="9" id="KW-1185">Reference proteome</keyword>
<gene>
    <name evidence="8" type="ORF">GCM10011514_53650</name>
</gene>
<dbReference type="PROSITE" id="PS00622">
    <property type="entry name" value="HTH_LUXR_1"/>
    <property type="match status" value="1"/>
</dbReference>
<name>A0A916ZA74_9BACT</name>
<evidence type="ECO:0000313" key="8">
    <source>
        <dbReference type="EMBL" id="GGD82838.1"/>
    </source>
</evidence>
<accession>A0A916ZA74</accession>
<dbReference type="GO" id="GO:0000160">
    <property type="term" value="P:phosphorelay signal transduction system"/>
    <property type="evidence" value="ECO:0007669"/>
    <property type="project" value="InterPro"/>
</dbReference>
<evidence type="ECO:0000256" key="1">
    <source>
        <dbReference type="ARBA" id="ARBA00022553"/>
    </source>
</evidence>
<keyword evidence="3 8" id="KW-0238">DNA-binding</keyword>
<sequence>MFREVFFKLVPYTAMSKIQLAVVDDHNLFRKGMISILQQVPDFEVVMEATNGQEFIDKLQNQTIDVVLLDLQMPILDGIKTTEIVKAQFPDTKVLILSMQDEDQFVLHLMEIGANGYLLKDTDPEEVEKAIRKVNETDIYFSDFVSKIMLRKMNRKPQQESKIFNYKTDLSEREIQVLKYICEGLTTAEIGDIVSLSPRTVEGHRLRMMEKLGLKNTAGLVAYAIRNNLV</sequence>
<dbReference type="Pfam" id="PF00196">
    <property type="entry name" value="GerE"/>
    <property type="match status" value="1"/>
</dbReference>
<dbReference type="InterPro" id="IPR016032">
    <property type="entry name" value="Sig_transdc_resp-reg_C-effctor"/>
</dbReference>
<keyword evidence="4" id="KW-0804">Transcription</keyword>
<dbReference type="Proteomes" id="UP000609064">
    <property type="component" value="Unassembled WGS sequence"/>
</dbReference>
<keyword evidence="1 5" id="KW-0597">Phosphoprotein</keyword>
<comment type="caution">
    <text evidence="8">The sequence shown here is derived from an EMBL/GenBank/DDBJ whole genome shotgun (WGS) entry which is preliminary data.</text>
</comment>
<dbReference type="CDD" id="cd17535">
    <property type="entry name" value="REC_NarL-like"/>
    <property type="match status" value="1"/>
</dbReference>
<dbReference type="GO" id="GO:0003677">
    <property type="term" value="F:DNA binding"/>
    <property type="evidence" value="ECO:0007669"/>
    <property type="project" value="UniProtKB-KW"/>
</dbReference>
<evidence type="ECO:0000259" key="6">
    <source>
        <dbReference type="PROSITE" id="PS50043"/>
    </source>
</evidence>
<dbReference type="EMBL" id="BMKK01000022">
    <property type="protein sequence ID" value="GGD82838.1"/>
    <property type="molecule type" value="Genomic_DNA"/>
</dbReference>
<dbReference type="PROSITE" id="PS50043">
    <property type="entry name" value="HTH_LUXR_2"/>
    <property type="match status" value="1"/>
</dbReference>
<dbReference type="Pfam" id="PF00072">
    <property type="entry name" value="Response_reg"/>
    <property type="match status" value="1"/>
</dbReference>
<dbReference type="PANTHER" id="PTHR43214:SF41">
    <property type="entry name" value="NITRATE_NITRITE RESPONSE REGULATOR PROTEIN NARP"/>
    <property type="match status" value="1"/>
</dbReference>
<protein>
    <submittedName>
        <fullName evidence="8">DNA-binding response regulator</fullName>
    </submittedName>
</protein>
<organism evidence="8 9">
    <name type="scientific">Emticicia aquatilis</name>
    <dbReference type="NCBI Taxonomy" id="1537369"/>
    <lineage>
        <taxon>Bacteria</taxon>
        <taxon>Pseudomonadati</taxon>
        <taxon>Bacteroidota</taxon>
        <taxon>Cytophagia</taxon>
        <taxon>Cytophagales</taxon>
        <taxon>Leadbetterellaceae</taxon>
        <taxon>Emticicia</taxon>
    </lineage>
</organism>
<dbReference type="SUPFAM" id="SSF52172">
    <property type="entry name" value="CheY-like"/>
    <property type="match status" value="1"/>
</dbReference>
<dbReference type="SMART" id="SM00448">
    <property type="entry name" value="REC"/>
    <property type="match status" value="1"/>
</dbReference>
<dbReference type="InterPro" id="IPR058245">
    <property type="entry name" value="NreC/VraR/RcsB-like_REC"/>
</dbReference>
<evidence type="ECO:0000256" key="2">
    <source>
        <dbReference type="ARBA" id="ARBA00023015"/>
    </source>
</evidence>
<dbReference type="InterPro" id="IPR011006">
    <property type="entry name" value="CheY-like_superfamily"/>
</dbReference>
<proteinExistence type="predicted"/>
<dbReference type="PANTHER" id="PTHR43214">
    <property type="entry name" value="TWO-COMPONENT RESPONSE REGULATOR"/>
    <property type="match status" value="1"/>
</dbReference>
<dbReference type="PRINTS" id="PR00038">
    <property type="entry name" value="HTHLUXR"/>
</dbReference>
<dbReference type="AlphaFoldDB" id="A0A916ZA74"/>
<keyword evidence="2" id="KW-0805">Transcription regulation</keyword>
<dbReference type="GO" id="GO:0006355">
    <property type="term" value="P:regulation of DNA-templated transcription"/>
    <property type="evidence" value="ECO:0007669"/>
    <property type="project" value="InterPro"/>
</dbReference>
<feature type="modified residue" description="4-aspartylphosphate" evidence="5">
    <location>
        <position position="70"/>
    </location>
</feature>
<feature type="domain" description="Response regulatory" evidence="7">
    <location>
        <begin position="19"/>
        <end position="135"/>
    </location>
</feature>
<evidence type="ECO:0000256" key="5">
    <source>
        <dbReference type="PROSITE-ProRule" id="PRU00169"/>
    </source>
</evidence>
<dbReference type="PROSITE" id="PS50110">
    <property type="entry name" value="RESPONSE_REGULATORY"/>
    <property type="match status" value="1"/>
</dbReference>
<dbReference type="Gene3D" id="3.40.50.2300">
    <property type="match status" value="1"/>
</dbReference>
<evidence type="ECO:0000256" key="4">
    <source>
        <dbReference type="ARBA" id="ARBA00023163"/>
    </source>
</evidence>
<dbReference type="SUPFAM" id="SSF46894">
    <property type="entry name" value="C-terminal effector domain of the bipartite response regulators"/>
    <property type="match status" value="1"/>
</dbReference>
<evidence type="ECO:0000259" key="7">
    <source>
        <dbReference type="PROSITE" id="PS50110"/>
    </source>
</evidence>
<dbReference type="InterPro" id="IPR001789">
    <property type="entry name" value="Sig_transdc_resp-reg_receiver"/>
</dbReference>
<reference evidence="8" key="2">
    <citation type="submission" date="2020-09" db="EMBL/GenBank/DDBJ databases">
        <authorList>
            <person name="Sun Q."/>
            <person name="Zhou Y."/>
        </authorList>
    </citation>
    <scope>NUCLEOTIDE SEQUENCE</scope>
    <source>
        <strain evidence="8">CGMCC 1.15958</strain>
    </source>
</reference>
<reference evidence="8" key="1">
    <citation type="journal article" date="2014" name="Int. J. Syst. Evol. Microbiol.">
        <title>Complete genome sequence of Corynebacterium casei LMG S-19264T (=DSM 44701T), isolated from a smear-ripened cheese.</title>
        <authorList>
            <consortium name="US DOE Joint Genome Institute (JGI-PGF)"/>
            <person name="Walter F."/>
            <person name="Albersmeier A."/>
            <person name="Kalinowski J."/>
            <person name="Ruckert C."/>
        </authorList>
    </citation>
    <scope>NUCLEOTIDE SEQUENCE</scope>
    <source>
        <strain evidence="8">CGMCC 1.15958</strain>
    </source>
</reference>
<evidence type="ECO:0000313" key="9">
    <source>
        <dbReference type="Proteomes" id="UP000609064"/>
    </source>
</evidence>
<dbReference type="CDD" id="cd06170">
    <property type="entry name" value="LuxR_C_like"/>
    <property type="match status" value="1"/>
</dbReference>
<dbReference type="InterPro" id="IPR039420">
    <property type="entry name" value="WalR-like"/>
</dbReference>
<evidence type="ECO:0000256" key="3">
    <source>
        <dbReference type="ARBA" id="ARBA00023125"/>
    </source>
</evidence>
<dbReference type="SMART" id="SM00421">
    <property type="entry name" value="HTH_LUXR"/>
    <property type="match status" value="1"/>
</dbReference>